<organism evidence="2 3">
    <name type="scientific">Lithospermum erythrorhizon</name>
    <name type="common">Purple gromwell</name>
    <name type="synonym">Lithospermum officinale var. erythrorhizon</name>
    <dbReference type="NCBI Taxonomy" id="34254"/>
    <lineage>
        <taxon>Eukaryota</taxon>
        <taxon>Viridiplantae</taxon>
        <taxon>Streptophyta</taxon>
        <taxon>Embryophyta</taxon>
        <taxon>Tracheophyta</taxon>
        <taxon>Spermatophyta</taxon>
        <taxon>Magnoliopsida</taxon>
        <taxon>eudicotyledons</taxon>
        <taxon>Gunneridae</taxon>
        <taxon>Pentapetalae</taxon>
        <taxon>asterids</taxon>
        <taxon>lamiids</taxon>
        <taxon>Boraginales</taxon>
        <taxon>Boraginaceae</taxon>
        <taxon>Boraginoideae</taxon>
        <taxon>Lithospermeae</taxon>
        <taxon>Lithospermum</taxon>
    </lineage>
</organism>
<name>A0AAV3RG62_LITER</name>
<evidence type="ECO:0000313" key="2">
    <source>
        <dbReference type="EMBL" id="GAA0175369.1"/>
    </source>
</evidence>
<accession>A0AAV3RG62</accession>
<dbReference type="AlphaFoldDB" id="A0AAV3RG62"/>
<dbReference type="PANTHER" id="PTHR48227:SF1">
    <property type="entry name" value="DNA LIGASE 1-LIKE"/>
    <property type="match status" value="1"/>
</dbReference>
<feature type="compositionally biased region" description="Basic and acidic residues" evidence="1">
    <location>
        <begin position="69"/>
        <end position="79"/>
    </location>
</feature>
<dbReference type="Proteomes" id="UP001454036">
    <property type="component" value="Unassembled WGS sequence"/>
</dbReference>
<dbReference type="EMBL" id="BAABME010009551">
    <property type="protein sequence ID" value="GAA0175369.1"/>
    <property type="molecule type" value="Genomic_DNA"/>
</dbReference>
<reference evidence="2 3" key="1">
    <citation type="submission" date="2024-01" db="EMBL/GenBank/DDBJ databases">
        <title>The complete chloroplast genome sequence of Lithospermum erythrorhizon: insights into the phylogenetic relationship among Boraginaceae species and the maternal lineages of purple gromwells.</title>
        <authorList>
            <person name="Okada T."/>
            <person name="Watanabe K."/>
        </authorList>
    </citation>
    <scope>NUCLEOTIDE SEQUENCE [LARGE SCALE GENOMIC DNA]</scope>
</reference>
<sequence>MKTISGNLVSKAARYVSDFASFVNNGVSDVVYIYLNHASEAFNSLVQLNKDLKHPHSSHKMHKKSINQKKKDASLRNDETMNYDDGGMRIRNRDEMEERRGEERRREWWQCRSWRHGKSLSGKGEQEEENKNCRF</sequence>
<protein>
    <submittedName>
        <fullName evidence="2">Uncharacterized protein</fullName>
    </submittedName>
</protein>
<proteinExistence type="predicted"/>
<gene>
    <name evidence="2" type="ORF">LIER_28556</name>
</gene>
<evidence type="ECO:0000256" key="1">
    <source>
        <dbReference type="SAM" id="MobiDB-lite"/>
    </source>
</evidence>
<feature type="compositionally biased region" description="Basic residues" evidence="1">
    <location>
        <begin position="54"/>
        <end position="68"/>
    </location>
</feature>
<dbReference type="PANTHER" id="PTHR48227">
    <property type="entry name" value="DNA TOPOISOMERASE 1-LIKE"/>
    <property type="match status" value="1"/>
</dbReference>
<comment type="caution">
    <text evidence="2">The sequence shown here is derived from an EMBL/GenBank/DDBJ whole genome shotgun (WGS) entry which is preliminary data.</text>
</comment>
<feature type="region of interest" description="Disordered" evidence="1">
    <location>
        <begin position="54"/>
        <end position="89"/>
    </location>
</feature>
<evidence type="ECO:0000313" key="3">
    <source>
        <dbReference type="Proteomes" id="UP001454036"/>
    </source>
</evidence>
<keyword evidence="3" id="KW-1185">Reference proteome</keyword>